<comment type="caution">
    <text evidence="2">The sequence shown here is derived from an EMBL/GenBank/DDBJ whole genome shotgun (WGS) entry which is preliminary data.</text>
</comment>
<gene>
    <name evidence="2" type="ORF">B8V81_2454</name>
</gene>
<reference evidence="2 3" key="1">
    <citation type="submission" date="2017-05" db="EMBL/GenBank/DDBJ databases">
        <title>Functional genome analysis of Paenibacillus pasadenensis strain R16: insights on endophytic life style and antifungal activity.</title>
        <authorList>
            <person name="Passera A."/>
            <person name="Marcolungo L."/>
            <person name="Casati P."/>
            <person name="Brasca M."/>
            <person name="Quaglino F."/>
            <person name="Delledonne M."/>
        </authorList>
    </citation>
    <scope>NUCLEOTIDE SEQUENCE [LARGE SCALE GENOMIC DNA]</scope>
    <source>
        <strain evidence="2 3">R16</strain>
    </source>
</reference>
<keyword evidence="3" id="KW-1185">Reference proteome</keyword>
<dbReference type="EMBL" id="NFEZ01000004">
    <property type="protein sequence ID" value="PLT44023.1"/>
    <property type="molecule type" value="Genomic_DNA"/>
</dbReference>
<feature type="region of interest" description="Disordered" evidence="1">
    <location>
        <begin position="1"/>
        <end position="56"/>
    </location>
</feature>
<accession>A0A2N5N119</accession>
<evidence type="ECO:0000313" key="3">
    <source>
        <dbReference type="Proteomes" id="UP000234789"/>
    </source>
</evidence>
<dbReference type="AlphaFoldDB" id="A0A2N5N119"/>
<name>A0A2N5N119_9BACL</name>
<organism evidence="2 3">
    <name type="scientific">Paenibacillus pasadenensis</name>
    <dbReference type="NCBI Taxonomy" id="217090"/>
    <lineage>
        <taxon>Bacteria</taxon>
        <taxon>Bacillati</taxon>
        <taxon>Bacillota</taxon>
        <taxon>Bacilli</taxon>
        <taxon>Bacillales</taxon>
        <taxon>Paenibacillaceae</taxon>
        <taxon>Paenibacillus</taxon>
    </lineage>
</organism>
<sequence>MLHDRSISLSYSGGSPARLPAPAPEASGAAEEGREAASFPSFSGSLGMLGGEPRLS</sequence>
<evidence type="ECO:0000313" key="2">
    <source>
        <dbReference type="EMBL" id="PLT44023.1"/>
    </source>
</evidence>
<evidence type="ECO:0000256" key="1">
    <source>
        <dbReference type="SAM" id="MobiDB-lite"/>
    </source>
</evidence>
<dbReference type="Proteomes" id="UP000234789">
    <property type="component" value="Unassembled WGS sequence"/>
</dbReference>
<protein>
    <submittedName>
        <fullName evidence="2">Uncharacterized protein</fullName>
    </submittedName>
</protein>
<proteinExistence type="predicted"/>